<dbReference type="KEGG" id="cohn:KCTCHS21_15090"/>
<feature type="transmembrane region" description="Helical" evidence="2">
    <location>
        <begin position="42"/>
        <end position="60"/>
    </location>
</feature>
<dbReference type="EMBL" id="AP019400">
    <property type="protein sequence ID" value="BBI32110.1"/>
    <property type="molecule type" value="Genomic_DNA"/>
</dbReference>
<dbReference type="Pfam" id="PF00583">
    <property type="entry name" value="Acetyltransf_1"/>
    <property type="match status" value="1"/>
</dbReference>
<dbReference type="Proteomes" id="UP000289856">
    <property type="component" value="Chromosome"/>
</dbReference>
<dbReference type="PROSITE" id="PS51186">
    <property type="entry name" value="GNAT"/>
    <property type="match status" value="1"/>
</dbReference>
<reference evidence="4 5" key="1">
    <citation type="submission" date="2019-01" db="EMBL/GenBank/DDBJ databases">
        <title>Complete genome sequence of Cohnella hallensis HS21 isolated from Korean fir (Abies koreana) rhizospheric soil.</title>
        <authorList>
            <person name="Jiang L."/>
            <person name="Kang S.W."/>
            <person name="Kim S."/>
            <person name="Jung J."/>
            <person name="Kim C.Y."/>
            <person name="Kim D.H."/>
            <person name="Kim S.W."/>
            <person name="Lee J."/>
        </authorList>
    </citation>
    <scope>NUCLEOTIDE SEQUENCE [LARGE SCALE GENOMIC DNA]</scope>
    <source>
        <strain evidence="4 5">HS21</strain>
    </source>
</reference>
<dbReference type="GO" id="GO:0016747">
    <property type="term" value="F:acyltransferase activity, transferring groups other than amino-acyl groups"/>
    <property type="evidence" value="ECO:0007669"/>
    <property type="project" value="InterPro"/>
</dbReference>
<feature type="domain" description="N-acetyltransferase" evidence="3">
    <location>
        <begin position="153"/>
        <end position="304"/>
    </location>
</feature>
<dbReference type="OrthoDB" id="2594246at2"/>
<keyword evidence="5" id="KW-1185">Reference proteome</keyword>
<gene>
    <name evidence="4" type="ORF">KCTCHS21_15090</name>
</gene>
<name>A0A3T1D1Y2_9BACL</name>
<keyword evidence="2" id="KW-0812">Transmembrane</keyword>
<dbReference type="InterPro" id="IPR016181">
    <property type="entry name" value="Acyl_CoA_acyltransferase"/>
</dbReference>
<feature type="transmembrane region" description="Helical" evidence="2">
    <location>
        <begin position="72"/>
        <end position="96"/>
    </location>
</feature>
<dbReference type="CDD" id="cd04301">
    <property type="entry name" value="NAT_SF"/>
    <property type="match status" value="1"/>
</dbReference>
<accession>A0A3T1D1Y2</accession>
<dbReference type="InterPro" id="IPR000182">
    <property type="entry name" value="GNAT_dom"/>
</dbReference>
<feature type="compositionally biased region" description="Acidic residues" evidence="1">
    <location>
        <begin position="114"/>
        <end position="131"/>
    </location>
</feature>
<evidence type="ECO:0000259" key="3">
    <source>
        <dbReference type="PROSITE" id="PS51186"/>
    </source>
</evidence>
<feature type="transmembrane region" description="Helical" evidence="2">
    <location>
        <begin position="12"/>
        <end position="30"/>
    </location>
</feature>
<dbReference type="SUPFAM" id="SSF55729">
    <property type="entry name" value="Acyl-CoA N-acyltransferases (Nat)"/>
    <property type="match status" value="1"/>
</dbReference>
<sequence length="309" mass="35153">MLKLPTTIRALRFILFFKIALFIMVMIAFFRNSAEPLSTSSAINISISFLAMLLLLFSISKKKHFPSIIISLVVFWFSIDMIQIMLSLVIVLLFFFKSTRSYFRSANAISAPSTDEDEAQLAEEAVDEDASGEAQPKLDVNKAQAKSRKDPEVYIREATPEDADTIYSLMHIAFEEYRTAIPPSSALEETDESVLSALRDQGESAAILYEDDTATAMVRFKYDRDEIYFFRLSVVPARRRRGYAKQLVKWIEKQGITKGLNVSRCKVRQSIQNNLVLYQDMGYEVVNQELIVRPGGTIKELTLEKRIGL</sequence>
<dbReference type="Gene3D" id="3.40.630.30">
    <property type="match status" value="1"/>
</dbReference>
<dbReference type="AlphaFoldDB" id="A0A3T1D1Y2"/>
<evidence type="ECO:0000256" key="2">
    <source>
        <dbReference type="SAM" id="Phobius"/>
    </source>
</evidence>
<keyword evidence="2" id="KW-0472">Membrane</keyword>
<organism evidence="4 5">
    <name type="scientific">Cohnella abietis</name>
    <dbReference type="NCBI Taxonomy" id="2507935"/>
    <lineage>
        <taxon>Bacteria</taxon>
        <taxon>Bacillati</taxon>
        <taxon>Bacillota</taxon>
        <taxon>Bacilli</taxon>
        <taxon>Bacillales</taxon>
        <taxon>Paenibacillaceae</taxon>
        <taxon>Cohnella</taxon>
    </lineage>
</organism>
<evidence type="ECO:0000313" key="5">
    <source>
        <dbReference type="Proteomes" id="UP000289856"/>
    </source>
</evidence>
<keyword evidence="2" id="KW-1133">Transmembrane helix</keyword>
<dbReference type="RefSeq" id="WP_130606412.1">
    <property type="nucleotide sequence ID" value="NZ_AP019400.1"/>
</dbReference>
<feature type="region of interest" description="Disordered" evidence="1">
    <location>
        <begin position="114"/>
        <end position="142"/>
    </location>
</feature>
<evidence type="ECO:0000256" key="1">
    <source>
        <dbReference type="SAM" id="MobiDB-lite"/>
    </source>
</evidence>
<proteinExistence type="predicted"/>
<evidence type="ECO:0000313" key="4">
    <source>
        <dbReference type="EMBL" id="BBI32110.1"/>
    </source>
</evidence>
<protein>
    <recommendedName>
        <fullName evidence="3">N-acetyltransferase domain-containing protein</fullName>
    </recommendedName>
</protein>